<sequence>MCDRRQFVELLDLFDEARFASVVFMIHRASMLDELRRIMAFVNCMVPCRLVADVCLSEASESAGAKGDFDEYDWVGLLCEL</sequence>
<gene>
    <name evidence="1" type="ORF">LODBEIA_P52110</name>
</gene>
<keyword evidence="2" id="KW-1185">Reference proteome</keyword>
<dbReference type="RefSeq" id="XP_066832149.1">
    <property type="nucleotide sequence ID" value="XM_066975519.1"/>
</dbReference>
<dbReference type="EMBL" id="OZ022410">
    <property type="protein sequence ID" value="CAK9441342.1"/>
    <property type="molecule type" value="Genomic_DNA"/>
</dbReference>
<name>A0ABP0ZUH7_9ASCO</name>
<dbReference type="Proteomes" id="UP001497383">
    <property type="component" value="Chromosome 6"/>
</dbReference>
<protein>
    <submittedName>
        <fullName evidence="1">Uncharacterized protein</fullName>
    </submittedName>
</protein>
<evidence type="ECO:0000313" key="1">
    <source>
        <dbReference type="EMBL" id="CAK9441342.1"/>
    </source>
</evidence>
<reference evidence="1 2" key="1">
    <citation type="submission" date="2024-03" db="EMBL/GenBank/DDBJ databases">
        <authorList>
            <person name="Brejova B."/>
        </authorList>
    </citation>
    <scope>NUCLEOTIDE SEQUENCE [LARGE SCALE GENOMIC DNA]</scope>
    <source>
        <strain evidence="1 2">CBS 14171</strain>
    </source>
</reference>
<organism evidence="1 2">
    <name type="scientific">Lodderomyces beijingensis</name>
    <dbReference type="NCBI Taxonomy" id="1775926"/>
    <lineage>
        <taxon>Eukaryota</taxon>
        <taxon>Fungi</taxon>
        <taxon>Dikarya</taxon>
        <taxon>Ascomycota</taxon>
        <taxon>Saccharomycotina</taxon>
        <taxon>Pichiomycetes</taxon>
        <taxon>Debaryomycetaceae</taxon>
        <taxon>Candida/Lodderomyces clade</taxon>
        <taxon>Lodderomyces</taxon>
    </lineage>
</organism>
<proteinExistence type="predicted"/>
<evidence type="ECO:0000313" key="2">
    <source>
        <dbReference type="Proteomes" id="UP001497383"/>
    </source>
</evidence>
<dbReference type="GeneID" id="92210407"/>
<accession>A0ABP0ZUH7</accession>